<name>A0A6J8A3R6_MYTCO</name>
<dbReference type="SMART" id="SM00355">
    <property type="entry name" value="ZnF_C2H2"/>
    <property type="match status" value="5"/>
</dbReference>
<dbReference type="AlphaFoldDB" id="A0A6J8A3R6"/>
<dbReference type="Gene3D" id="3.30.160.60">
    <property type="entry name" value="Classic Zinc Finger"/>
    <property type="match status" value="2"/>
</dbReference>
<dbReference type="InterPro" id="IPR013087">
    <property type="entry name" value="Znf_C2H2_type"/>
</dbReference>
<accession>A0A6J8A3R6</accession>
<keyword evidence="2" id="KW-0479">Metal-binding</keyword>
<protein>
    <submittedName>
        <fullName evidence="10">KRAB</fullName>
    </submittedName>
</protein>
<dbReference type="PANTHER" id="PTHR16515">
    <property type="entry name" value="PR DOMAIN ZINC FINGER PROTEIN"/>
    <property type="match status" value="1"/>
</dbReference>
<dbReference type="PROSITE" id="PS50157">
    <property type="entry name" value="ZINC_FINGER_C2H2_2"/>
    <property type="match status" value="4"/>
</dbReference>
<sequence length="345" mass="41505">MEFQCDTCLKTFSRHSDLTRHKFTIHGSSFFSCDKCNKKFNRKDKFVEHCRKCTIICKYCDTKFEHQRYLNDHVILHMDKKFVCTKCEKKYVEKRDLQKHQQKCTQSTSSVIRSPQPGPSSRPDMDKRTFRCRRCTARFANRRELYLHGMQHHLPLTNDFTVPQLMKHAFRLNLEFGLILRHTETGKYRYFRPFQNESLFERPVYISRRKDLNRLRLLFQRFNVTDYILRQGPDTKWKPYLVTNVRFVTYYLNYPLGNAVQLPDYILQSKSIVALEKNIHNQKHYKDNICAFRCLAVDQGHWKERLETHTKALFIRWIQFAGERQLDVNPSNFPGLPLHQIAYFE</sequence>
<evidence type="ECO:0000256" key="7">
    <source>
        <dbReference type="PROSITE-ProRule" id="PRU00042"/>
    </source>
</evidence>
<dbReference type="Pfam" id="PF00096">
    <property type="entry name" value="zf-C2H2"/>
    <property type="match status" value="2"/>
</dbReference>
<evidence type="ECO:0000259" key="9">
    <source>
        <dbReference type="PROSITE" id="PS50157"/>
    </source>
</evidence>
<dbReference type="GO" id="GO:0005634">
    <property type="term" value="C:nucleus"/>
    <property type="evidence" value="ECO:0007669"/>
    <property type="project" value="UniProtKB-SubCell"/>
</dbReference>
<feature type="domain" description="C2H2-type" evidence="9">
    <location>
        <begin position="3"/>
        <end position="26"/>
    </location>
</feature>
<gene>
    <name evidence="10" type="ORF">MCOR_2784</name>
</gene>
<evidence type="ECO:0000313" key="11">
    <source>
        <dbReference type="Proteomes" id="UP000507470"/>
    </source>
</evidence>
<keyword evidence="4 7" id="KW-0863">Zinc-finger</keyword>
<keyword evidence="6" id="KW-0539">Nucleus</keyword>
<feature type="domain" description="C2H2-type" evidence="9">
    <location>
        <begin position="55"/>
        <end position="82"/>
    </location>
</feature>
<evidence type="ECO:0000256" key="6">
    <source>
        <dbReference type="ARBA" id="ARBA00023242"/>
    </source>
</evidence>
<feature type="domain" description="C2H2-type" evidence="9">
    <location>
        <begin position="82"/>
        <end position="111"/>
    </location>
</feature>
<keyword evidence="11" id="KW-1185">Reference proteome</keyword>
<dbReference type="Proteomes" id="UP000507470">
    <property type="component" value="Unassembled WGS sequence"/>
</dbReference>
<dbReference type="EMBL" id="CACVKT020000551">
    <property type="protein sequence ID" value="CAC5360232.1"/>
    <property type="molecule type" value="Genomic_DNA"/>
</dbReference>
<evidence type="ECO:0000256" key="5">
    <source>
        <dbReference type="ARBA" id="ARBA00022833"/>
    </source>
</evidence>
<comment type="subcellular location">
    <subcellularLocation>
        <location evidence="1">Nucleus</location>
    </subcellularLocation>
</comment>
<evidence type="ECO:0000256" key="2">
    <source>
        <dbReference type="ARBA" id="ARBA00022723"/>
    </source>
</evidence>
<evidence type="ECO:0000256" key="3">
    <source>
        <dbReference type="ARBA" id="ARBA00022737"/>
    </source>
</evidence>
<feature type="region of interest" description="Disordered" evidence="8">
    <location>
        <begin position="102"/>
        <end position="126"/>
    </location>
</feature>
<dbReference type="PANTHER" id="PTHR16515:SF49">
    <property type="entry name" value="GASTRULA ZINC FINGER PROTEIN XLCGF49.1-LIKE-RELATED"/>
    <property type="match status" value="1"/>
</dbReference>
<keyword evidence="5" id="KW-0862">Zinc</keyword>
<dbReference type="PROSITE" id="PS00028">
    <property type="entry name" value="ZINC_FINGER_C2H2_1"/>
    <property type="match status" value="2"/>
</dbReference>
<proteinExistence type="predicted"/>
<evidence type="ECO:0000313" key="10">
    <source>
        <dbReference type="EMBL" id="CAC5360232.1"/>
    </source>
</evidence>
<feature type="compositionally biased region" description="Polar residues" evidence="8">
    <location>
        <begin position="103"/>
        <end position="113"/>
    </location>
</feature>
<reference evidence="10 11" key="1">
    <citation type="submission" date="2020-06" db="EMBL/GenBank/DDBJ databases">
        <authorList>
            <person name="Li R."/>
            <person name="Bekaert M."/>
        </authorList>
    </citation>
    <scope>NUCLEOTIDE SEQUENCE [LARGE SCALE GENOMIC DNA]</scope>
    <source>
        <strain evidence="11">wild</strain>
    </source>
</reference>
<evidence type="ECO:0000256" key="1">
    <source>
        <dbReference type="ARBA" id="ARBA00004123"/>
    </source>
</evidence>
<organism evidence="10 11">
    <name type="scientific">Mytilus coruscus</name>
    <name type="common">Sea mussel</name>
    <dbReference type="NCBI Taxonomy" id="42192"/>
    <lineage>
        <taxon>Eukaryota</taxon>
        <taxon>Metazoa</taxon>
        <taxon>Spiralia</taxon>
        <taxon>Lophotrochozoa</taxon>
        <taxon>Mollusca</taxon>
        <taxon>Bivalvia</taxon>
        <taxon>Autobranchia</taxon>
        <taxon>Pteriomorphia</taxon>
        <taxon>Mytilida</taxon>
        <taxon>Mytiloidea</taxon>
        <taxon>Mytilidae</taxon>
        <taxon>Mytilinae</taxon>
        <taxon>Mytilus</taxon>
    </lineage>
</organism>
<evidence type="ECO:0000256" key="4">
    <source>
        <dbReference type="ARBA" id="ARBA00022771"/>
    </source>
</evidence>
<dbReference type="GO" id="GO:0010468">
    <property type="term" value="P:regulation of gene expression"/>
    <property type="evidence" value="ECO:0007669"/>
    <property type="project" value="TreeGrafter"/>
</dbReference>
<evidence type="ECO:0000256" key="8">
    <source>
        <dbReference type="SAM" id="MobiDB-lite"/>
    </source>
</evidence>
<keyword evidence="3" id="KW-0677">Repeat</keyword>
<dbReference type="GO" id="GO:0008270">
    <property type="term" value="F:zinc ion binding"/>
    <property type="evidence" value="ECO:0007669"/>
    <property type="project" value="UniProtKB-KW"/>
</dbReference>
<dbReference type="SUPFAM" id="SSF57667">
    <property type="entry name" value="beta-beta-alpha zinc fingers"/>
    <property type="match status" value="2"/>
</dbReference>
<dbReference type="OrthoDB" id="3437960at2759"/>
<feature type="domain" description="C2H2-type" evidence="9">
    <location>
        <begin position="31"/>
        <end position="51"/>
    </location>
</feature>
<dbReference type="InterPro" id="IPR036236">
    <property type="entry name" value="Znf_C2H2_sf"/>
</dbReference>
<dbReference type="InterPro" id="IPR050331">
    <property type="entry name" value="Zinc_finger"/>
</dbReference>